<proteinExistence type="predicted"/>
<dbReference type="HOGENOM" id="CLU_163892_1_0_3"/>
<protein>
    <recommendedName>
        <fullName evidence="3">Isopropylmalate/homocitrate/citramalate synthase</fullName>
    </recommendedName>
</protein>
<dbReference type="EMBL" id="CP003587">
    <property type="protein sequence ID" value="AGY60254.1"/>
    <property type="molecule type" value="Genomic_DNA"/>
</dbReference>
<dbReference type="STRING" id="1183438.GKIL_4008"/>
<dbReference type="RefSeq" id="WP_023175593.1">
    <property type="nucleotide sequence ID" value="NC_022600.1"/>
</dbReference>
<accession>U5QRH7</accession>
<evidence type="ECO:0000313" key="1">
    <source>
        <dbReference type="EMBL" id="AGY60254.1"/>
    </source>
</evidence>
<sequence length="81" mass="9531">MSQNNRELEQFLYPSTPYRGEFTPEKLLFHANLQQFARQVEYLCALETGGNITAEEAFQQMNHLWKDLKHSRQALGWQGED</sequence>
<dbReference type="KEGG" id="glj:GKIL_4008"/>
<organism evidence="1 2">
    <name type="scientific">Gloeobacter kilaueensis (strain ATCC BAA-2537 / CCAP 1431/1 / ULC 316 / JS1)</name>
    <dbReference type="NCBI Taxonomy" id="1183438"/>
    <lineage>
        <taxon>Bacteria</taxon>
        <taxon>Bacillati</taxon>
        <taxon>Cyanobacteriota</taxon>
        <taxon>Cyanophyceae</taxon>
        <taxon>Gloeobacterales</taxon>
        <taxon>Gloeobacteraceae</taxon>
        <taxon>Gloeobacter</taxon>
    </lineage>
</organism>
<gene>
    <name evidence="1" type="ORF">GKIL_4008</name>
</gene>
<dbReference type="eggNOG" id="ENOG5032Y1Q">
    <property type="taxonomic scope" value="Bacteria"/>
</dbReference>
<evidence type="ECO:0000313" key="2">
    <source>
        <dbReference type="Proteomes" id="UP000017396"/>
    </source>
</evidence>
<reference evidence="1 2" key="1">
    <citation type="journal article" date="2013" name="PLoS ONE">
        <title>Cultivation and Complete Genome Sequencing of Gloeobacter kilaueensis sp. nov., from a Lava Cave in Kilauea Caldera, Hawai'i.</title>
        <authorList>
            <person name="Saw J.H."/>
            <person name="Schatz M."/>
            <person name="Brown M.V."/>
            <person name="Kunkel D.D."/>
            <person name="Foster J.S."/>
            <person name="Shick H."/>
            <person name="Christensen S."/>
            <person name="Hou S."/>
            <person name="Wan X."/>
            <person name="Donachie S.P."/>
        </authorList>
    </citation>
    <scope>NUCLEOTIDE SEQUENCE [LARGE SCALE GENOMIC DNA]</scope>
    <source>
        <strain evidence="2">JS</strain>
    </source>
</reference>
<dbReference type="AlphaFoldDB" id="U5QRH7"/>
<dbReference type="Proteomes" id="UP000017396">
    <property type="component" value="Chromosome"/>
</dbReference>
<keyword evidence="2" id="KW-1185">Reference proteome</keyword>
<name>U5QRH7_GLOK1</name>
<dbReference type="Pfam" id="PF23856">
    <property type="entry name" value="DUF7219"/>
    <property type="match status" value="1"/>
</dbReference>
<dbReference type="OrthoDB" id="426986at2"/>
<evidence type="ECO:0008006" key="3">
    <source>
        <dbReference type="Google" id="ProtNLM"/>
    </source>
</evidence>
<dbReference type="InterPro" id="IPR055643">
    <property type="entry name" value="DUF7219"/>
</dbReference>